<keyword evidence="3" id="KW-1003">Cell membrane</keyword>
<evidence type="ECO:0000256" key="6">
    <source>
        <dbReference type="ARBA" id="ARBA00023136"/>
    </source>
</evidence>
<dbReference type="GO" id="GO:0047355">
    <property type="term" value="F:CDP-glycerol glycerophosphotransferase activity"/>
    <property type="evidence" value="ECO:0007669"/>
    <property type="project" value="InterPro"/>
</dbReference>
<dbReference type="AlphaFoldDB" id="A0A1Q9JH19"/>
<name>A0A1Q9JH19_9FIRM</name>
<keyword evidence="4" id="KW-0808">Transferase</keyword>
<dbReference type="Gene3D" id="3.40.50.12580">
    <property type="match status" value="1"/>
</dbReference>
<dbReference type="STRING" id="1261640.BHK98_04735"/>
<dbReference type="EMBL" id="MJIE01000001">
    <property type="protein sequence ID" value="OLR55427.1"/>
    <property type="molecule type" value="Genomic_DNA"/>
</dbReference>
<dbReference type="GO" id="GO:0019350">
    <property type="term" value="P:teichoic acid biosynthetic process"/>
    <property type="evidence" value="ECO:0007669"/>
    <property type="project" value="UniProtKB-KW"/>
</dbReference>
<dbReference type="GO" id="GO:0005886">
    <property type="term" value="C:plasma membrane"/>
    <property type="evidence" value="ECO:0007669"/>
    <property type="project" value="UniProtKB-SubCell"/>
</dbReference>
<dbReference type="Gene3D" id="3.40.50.11820">
    <property type="match status" value="1"/>
</dbReference>
<dbReference type="InterPro" id="IPR051612">
    <property type="entry name" value="Teichoic_Acid_Biosynth"/>
</dbReference>
<dbReference type="InterPro" id="IPR043148">
    <property type="entry name" value="TagF_C"/>
</dbReference>
<evidence type="ECO:0000256" key="3">
    <source>
        <dbReference type="ARBA" id="ARBA00022475"/>
    </source>
</evidence>
<dbReference type="SUPFAM" id="SSF53756">
    <property type="entry name" value="UDP-Glycosyltransferase/glycogen phosphorylase"/>
    <property type="match status" value="1"/>
</dbReference>
<protein>
    <submittedName>
        <fullName evidence="7">Uncharacterized protein</fullName>
    </submittedName>
</protein>
<dbReference type="InterPro" id="IPR007554">
    <property type="entry name" value="Glycerophosphate_synth"/>
</dbReference>
<evidence type="ECO:0000256" key="2">
    <source>
        <dbReference type="ARBA" id="ARBA00010488"/>
    </source>
</evidence>
<accession>A0A1Q9JH19</accession>
<proteinExistence type="inferred from homology"/>
<evidence type="ECO:0000313" key="7">
    <source>
        <dbReference type="EMBL" id="OLR55427.1"/>
    </source>
</evidence>
<dbReference type="Proteomes" id="UP000187404">
    <property type="component" value="Unassembled WGS sequence"/>
</dbReference>
<dbReference type="RefSeq" id="WP_075712422.1">
    <property type="nucleotide sequence ID" value="NZ_MJIE01000001.1"/>
</dbReference>
<evidence type="ECO:0000256" key="5">
    <source>
        <dbReference type="ARBA" id="ARBA00022944"/>
    </source>
</evidence>
<dbReference type="InterPro" id="IPR043149">
    <property type="entry name" value="TagF_N"/>
</dbReference>
<evidence type="ECO:0000313" key="8">
    <source>
        <dbReference type="Proteomes" id="UP000187404"/>
    </source>
</evidence>
<keyword evidence="6" id="KW-0472">Membrane</keyword>
<comment type="subcellular location">
    <subcellularLocation>
        <location evidence="1">Cell membrane</location>
        <topology evidence="1">Peripheral membrane protein</topology>
    </subcellularLocation>
</comment>
<comment type="caution">
    <text evidence="7">The sequence shown here is derived from an EMBL/GenBank/DDBJ whole genome shotgun (WGS) entry which is preliminary data.</text>
</comment>
<evidence type="ECO:0000256" key="1">
    <source>
        <dbReference type="ARBA" id="ARBA00004202"/>
    </source>
</evidence>
<sequence length="389" mass="45096">MRYFKNGISAVAFILLSRLIAIFTEVRENKVFFVSDVRAELGGNLKDVYDYLDGSYEKVTYLKADRRQITGPGKFLRFVYDMTTAGTILLEDYFRYTSYYSVRPGQQICQLWHGAGAFKKFGYSRAAGNEKIRIHKGYRKYAKAIVSAESIRGCYAEAFGLPPEKVRATGVPRTDLFFDAQKIRETQNALYEEFPQLRQKKVVLFAPTYRGLRADDAGYDFDRLDLERIREGLGEDFIFVFKWHPAVYNNILRRQGGEWDPGKYGDFYLDLSEHREINDLLLVTDVLITDYSSVIFDYFFVNKPVVFYAYDRELYADGRGLYYPYEDYLYGPVVTGQQELIRAVREGDMAEEKRRAFGQRFLSACDGHSTEKTCKWIFGKETGTDGNRD</sequence>
<dbReference type="PANTHER" id="PTHR37316:SF2">
    <property type="entry name" value="TEICHOIC ACID RIBITOL-PHOSPHATE POLYMERASE TARK"/>
    <property type="match status" value="1"/>
</dbReference>
<evidence type="ECO:0000256" key="4">
    <source>
        <dbReference type="ARBA" id="ARBA00022679"/>
    </source>
</evidence>
<comment type="similarity">
    <text evidence="2">Belongs to the CDP-glycerol glycerophosphotransferase family.</text>
</comment>
<reference evidence="7 8" key="1">
    <citation type="journal article" date="2016" name="Appl. Environ. Microbiol.">
        <title>Function and Phylogeny of Bacterial Butyryl Coenzyme A:Acetate Transferases and Their Diversity in the Proximal Colon of Swine.</title>
        <authorList>
            <person name="Trachsel J."/>
            <person name="Bayles D.O."/>
            <person name="Looft T."/>
            <person name="Levine U.Y."/>
            <person name="Allen H.K."/>
        </authorList>
    </citation>
    <scope>NUCLEOTIDE SEQUENCE [LARGE SCALE GENOMIC DNA]</scope>
    <source>
        <strain evidence="7 8">68-3-10</strain>
    </source>
</reference>
<dbReference type="Pfam" id="PF04464">
    <property type="entry name" value="Glyphos_transf"/>
    <property type="match status" value="1"/>
</dbReference>
<organism evidence="7 8">
    <name type="scientific">Hornefia porci</name>
    <dbReference type="NCBI Taxonomy" id="2652292"/>
    <lineage>
        <taxon>Bacteria</taxon>
        <taxon>Bacillati</taxon>
        <taxon>Bacillota</taxon>
        <taxon>Clostridia</taxon>
        <taxon>Peptostreptococcales</taxon>
        <taxon>Anaerovoracaceae</taxon>
        <taxon>Hornefia</taxon>
    </lineage>
</organism>
<dbReference type="OrthoDB" id="9807097at2"/>
<gene>
    <name evidence="7" type="ORF">BHK98_04735</name>
</gene>
<keyword evidence="8" id="KW-1185">Reference proteome</keyword>
<keyword evidence="5" id="KW-0777">Teichoic acid biosynthesis</keyword>
<dbReference type="PANTHER" id="PTHR37316">
    <property type="entry name" value="TEICHOIC ACID GLYCEROL-PHOSPHATE PRIMASE"/>
    <property type="match status" value="1"/>
</dbReference>